<accession>A0A6J0SFX7</accession>
<comment type="pathway">
    <text evidence="2 9">Protein modification; protein ubiquitination.</text>
</comment>
<evidence type="ECO:0000256" key="8">
    <source>
        <dbReference type="PROSITE-ProRule" id="PRU00175"/>
    </source>
</evidence>
<evidence type="ECO:0000313" key="12">
    <source>
        <dbReference type="Proteomes" id="UP001652642"/>
    </source>
</evidence>
<keyword evidence="4 9" id="KW-0808">Transferase</keyword>
<dbReference type="InterPro" id="IPR013083">
    <property type="entry name" value="Znf_RING/FYVE/PHD"/>
</dbReference>
<sequence length="758" mass="85365">MAGRLSPLRVRVRSSDKVEMVKIKLEKHFQSAKGSGGGECRVEVQDRELGVYAVWFQSEEVKNRVKAHKPHSIEIGGKILDIHILADSETVLDHEAKSFTNSVLRSTAKSSSASSTLSFQSDLEKRHGKYASDLNSITRKIFVDVSATLNVDLLSKEQRDRVITMWPAIKIDSRSDSRGIEKVSGDFGDIQKLHSHFEKLLTSSHCNGREFLPPKKQDSLEDMDVDMEGPKEESQDDLDKVYNMEVPSGILEYFRQACKEQIDELTQKFKVTFTFKDHDNGMSSVRFTALGTPDSIEKAQQTFITAFQKVATYVRQEIIPFTDSLHFAKAQDLLRDQHKSLLVKTDGNRLILRGPAKEISAAKSDIEKIKVGNMDEKNDTQFSESHIEVDAHVFEFLKPELEKHIQAINQKYETVMVSKPCPQNEKQRIVFKPKKSASVDGSSKAYQDFVHFYQKALGQTREKAITPELSETQKKMLNHFFSHLQSEHRKVLLQKKGETVFIRGVPEQVCKTERDIMRFLHTCPVNPSVKGVGMPTYPSSAPSASGASSEQSLGGKMHSLPSQEQSSVKATAGDQEEQCSICMDEFHDKEELPKCKHAFCRACLKEAMKYKPACPVCNTFYGKIQGNQPPGKMNVDKTRHSLPGHHGYGTICITYSIADGVQTANHPNPGRRFRGTIRTAFLPDNKEGREILRLLQQAFDQKLIFTVGQSRTTGVTDVVTWNDIHHKTSTIGGPENFGYPDPDYLKRVREELKAKGIE</sequence>
<evidence type="ECO:0000256" key="5">
    <source>
        <dbReference type="ARBA" id="ARBA00022723"/>
    </source>
</evidence>
<dbReference type="Pfam" id="PF13639">
    <property type="entry name" value="zf-RING_2"/>
    <property type="match status" value="1"/>
</dbReference>
<evidence type="ECO:0000256" key="2">
    <source>
        <dbReference type="ARBA" id="ARBA00004906"/>
    </source>
</evidence>
<dbReference type="Pfam" id="PF18102">
    <property type="entry name" value="DTC"/>
    <property type="match status" value="1"/>
</dbReference>
<evidence type="ECO:0000256" key="6">
    <source>
        <dbReference type="ARBA" id="ARBA00022771"/>
    </source>
</evidence>
<feature type="region of interest" description="Disordered" evidence="10">
    <location>
        <begin position="534"/>
        <end position="570"/>
    </location>
</feature>
<protein>
    <recommendedName>
        <fullName evidence="9">E3 ubiquitin-protein ligase</fullName>
        <ecNumber evidence="9">2.3.2.27</ecNumber>
    </recommendedName>
</protein>
<dbReference type="PROSITE" id="PS50089">
    <property type="entry name" value="ZF_RING_2"/>
    <property type="match status" value="1"/>
</dbReference>
<dbReference type="PANTHER" id="PTHR12622">
    <property type="entry name" value="DELTEX-RELATED"/>
    <property type="match status" value="1"/>
</dbReference>
<evidence type="ECO:0000256" key="9">
    <source>
        <dbReference type="RuleBase" id="RU367105"/>
    </source>
</evidence>
<dbReference type="Gene3D" id="3.30.40.10">
    <property type="entry name" value="Zinc/RING finger domain, C3HC4 (zinc finger)"/>
    <property type="match status" value="1"/>
</dbReference>
<feature type="compositionally biased region" description="Low complexity" evidence="10">
    <location>
        <begin position="539"/>
        <end position="555"/>
    </location>
</feature>
<dbReference type="GO" id="GO:0007219">
    <property type="term" value="P:Notch signaling pathway"/>
    <property type="evidence" value="ECO:0007669"/>
    <property type="project" value="InterPro"/>
</dbReference>
<dbReference type="InterPro" id="IPR039396">
    <property type="entry name" value="Deltex_C"/>
</dbReference>
<dbReference type="InterPro" id="IPR017907">
    <property type="entry name" value="Znf_RING_CS"/>
</dbReference>
<dbReference type="InterPro" id="IPR048418">
    <property type="entry name" value="DTX3L_a/b_dom"/>
</dbReference>
<dbReference type="GO" id="GO:0008270">
    <property type="term" value="F:zinc ion binding"/>
    <property type="evidence" value="ECO:0007669"/>
    <property type="project" value="UniProtKB-KW"/>
</dbReference>
<evidence type="ECO:0000256" key="4">
    <source>
        <dbReference type="ARBA" id="ARBA00022679"/>
    </source>
</evidence>
<evidence type="ECO:0000256" key="3">
    <source>
        <dbReference type="ARBA" id="ARBA00009413"/>
    </source>
</evidence>
<dbReference type="Pfam" id="PF21717">
    <property type="entry name" value="DTX3L_a-b"/>
    <property type="match status" value="1"/>
</dbReference>
<gene>
    <name evidence="13" type="primary">DTX3L</name>
</gene>
<keyword evidence="7 9" id="KW-0862">Zinc</keyword>
<keyword evidence="9" id="KW-0963">Cytoplasm</keyword>
<proteinExistence type="inferred from homology"/>
<keyword evidence="6 8" id="KW-0863">Zinc-finger</keyword>
<dbReference type="InterPro" id="IPR048409">
    <property type="entry name" value="DTX3L_KH-like"/>
</dbReference>
<comment type="catalytic activity">
    <reaction evidence="1 9">
        <text>S-ubiquitinyl-[E2 ubiquitin-conjugating enzyme]-L-cysteine + [acceptor protein]-L-lysine = [E2 ubiquitin-conjugating enzyme]-L-cysteine + N(6)-ubiquitinyl-[acceptor protein]-L-lysine.</text>
        <dbReference type="EC" id="2.3.2.27"/>
    </reaction>
</comment>
<name>A0A6J0SFX7_9SAUR</name>
<dbReference type="SUPFAM" id="SSF57850">
    <property type="entry name" value="RING/U-box"/>
    <property type="match status" value="1"/>
</dbReference>
<dbReference type="UniPathway" id="UPA00143"/>
<dbReference type="InterPro" id="IPR001841">
    <property type="entry name" value="Znf_RING"/>
</dbReference>
<comment type="similarity">
    <text evidence="3 9">Belongs to the Deltex family.</text>
</comment>
<dbReference type="SMART" id="SM00184">
    <property type="entry name" value="RING"/>
    <property type="match status" value="1"/>
</dbReference>
<dbReference type="Gene3D" id="3.30.70.330">
    <property type="match status" value="1"/>
</dbReference>
<dbReference type="CTD" id="151636"/>
<dbReference type="RefSeq" id="XP_020635232.2">
    <property type="nucleotide sequence ID" value="XM_020779573.2"/>
</dbReference>
<dbReference type="PROSITE" id="PS00518">
    <property type="entry name" value="ZF_RING_1"/>
    <property type="match status" value="1"/>
</dbReference>
<evidence type="ECO:0000259" key="11">
    <source>
        <dbReference type="PROSITE" id="PS50089"/>
    </source>
</evidence>
<dbReference type="Pfam" id="PF21718">
    <property type="entry name" value="KH_DTX3L"/>
    <property type="match status" value="2"/>
</dbReference>
<keyword evidence="5 9" id="KW-0479">Metal-binding</keyword>
<reference evidence="13" key="2">
    <citation type="submission" date="2025-08" db="UniProtKB">
        <authorList>
            <consortium name="RefSeq"/>
        </authorList>
    </citation>
    <scope>IDENTIFICATION</scope>
</reference>
<dbReference type="KEGG" id="pvt:110071839"/>
<comment type="subcellular location">
    <subcellularLocation>
        <location evidence="9">Cytoplasm</location>
    </subcellularLocation>
</comment>
<dbReference type="GO" id="GO:0061630">
    <property type="term" value="F:ubiquitin protein ligase activity"/>
    <property type="evidence" value="ECO:0007669"/>
    <property type="project" value="UniProtKB-UniRule"/>
</dbReference>
<dbReference type="OrthoDB" id="527344at2759"/>
<dbReference type="GO" id="GO:0016567">
    <property type="term" value="P:protein ubiquitination"/>
    <property type="evidence" value="ECO:0007669"/>
    <property type="project" value="UniProtKB-UniRule"/>
</dbReference>
<evidence type="ECO:0000313" key="13">
    <source>
        <dbReference type="RefSeq" id="XP_020635232.2"/>
    </source>
</evidence>
<feature type="compositionally biased region" description="Polar residues" evidence="10">
    <location>
        <begin position="560"/>
        <end position="569"/>
    </location>
</feature>
<dbReference type="GeneID" id="110071839"/>
<dbReference type="Pfam" id="PF23222">
    <property type="entry name" value="RRM_PARP14_1"/>
    <property type="match status" value="1"/>
</dbReference>
<dbReference type="Proteomes" id="UP001652642">
    <property type="component" value="Chromosome 1"/>
</dbReference>
<dbReference type="InterPro" id="IPR057051">
    <property type="entry name" value="PARP14_RPM_1"/>
</dbReference>
<evidence type="ECO:0000256" key="7">
    <source>
        <dbReference type="ARBA" id="ARBA00022833"/>
    </source>
</evidence>
<dbReference type="InterPro" id="IPR039398">
    <property type="entry name" value="Deltex_fam"/>
</dbReference>
<dbReference type="InterPro" id="IPR039399">
    <property type="entry name" value="Deltex_C_sf"/>
</dbReference>
<dbReference type="InterPro" id="IPR012677">
    <property type="entry name" value="Nucleotide-bd_a/b_plait_sf"/>
</dbReference>
<dbReference type="GO" id="GO:0005737">
    <property type="term" value="C:cytoplasm"/>
    <property type="evidence" value="ECO:0007669"/>
    <property type="project" value="UniProtKB-SubCell"/>
</dbReference>
<dbReference type="Gene3D" id="3.30.390.130">
    <property type="match status" value="1"/>
</dbReference>
<keyword evidence="12" id="KW-1185">Reference proteome</keyword>
<feature type="domain" description="RING-type" evidence="11">
    <location>
        <begin position="579"/>
        <end position="618"/>
    </location>
</feature>
<dbReference type="EC" id="2.3.2.27" evidence="9"/>
<dbReference type="AlphaFoldDB" id="A0A6J0SFX7"/>
<evidence type="ECO:0000256" key="1">
    <source>
        <dbReference type="ARBA" id="ARBA00000900"/>
    </source>
</evidence>
<organism evidence="12 13">
    <name type="scientific">Pogona vitticeps</name>
    <name type="common">central bearded dragon</name>
    <dbReference type="NCBI Taxonomy" id="103695"/>
    <lineage>
        <taxon>Eukaryota</taxon>
        <taxon>Metazoa</taxon>
        <taxon>Chordata</taxon>
        <taxon>Craniata</taxon>
        <taxon>Vertebrata</taxon>
        <taxon>Euteleostomi</taxon>
        <taxon>Lepidosauria</taxon>
        <taxon>Squamata</taxon>
        <taxon>Bifurcata</taxon>
        <taxon>Unidentata</taxon>
        <taxon>Episquamata</taxon>
        <taxon>Toxicofera</taxon>
        <taxon>Iguania</taxon>
        <taxon>Acrodonta</taxon>
        <taxon>Agamidae</taxon>
        <taxon>Amphibolurinae</taxon>
        <taxon>Pogona</taxon>
    </lineage>
</organism>
<dbReference type="CDD" id="cd09633">
    <property type="entry name" value="Deltex_C"/>
    <property type="match status" value="1"/>
</dbReference>
<evidence type="ECO:0000256" key="10">
    <source>
        <dbReference type="SAM" id="MobiDB-lite"/>
    </source>
</evidence>
<reference evidence="12" key="1">
    <citation type="submission" date="2025-05" db="UniProtKB">
        <authorList>
            <consortium name="RefSeq"/>
        </authorList>
    </citation>
    <scope>NUCLEOTIDE SEQUENCE [LARGE SCALE GENOMIC DNA]</scope>
</reference>